<dbReference type="AlphaFoldDB" id="A0A368Z3S2"/>
<comment type="caution">
    <text evidence="1">The sequence shown here is derived from an EMBL/GenBank/DDBJ whole genome shotgun (WGS) entry which is preliminary data.</text>
</comment>
<evidence type="ECO:0000313" key="1">
    <source>
        <dbReference type="EMBL" id="RCW86428.1"/>
    </source>
</evidence>
<accession>A0A368Z3S2</accession>
<evidence type="ECO:0000313" key="2">
    <source>
        <dbReference type="Proteomes" id="UP000253324"/>
    </source>
</evidence>
<keyword evidence="2" id="KW-1185">Reference proteome</keyword>
<reference evidence="1 2" key="1">
    <citation type="submission" date="2018-07" db="EMBL/GenBank/DDBJ databases">
        <title>Genomic Encyclopedia of Type Strains, Phase III (KMG-III): the genomes of soil and plant-associated and newly described type strains.</title>
        <authorList>
            <person name="Whitman W."/>
        </authorList>
    </citation>
    <scope>NUCLEOTIDE SEQUENCE [LARGE SCALE GENOMIC DNA]</scope>
    <source>
        <strain evidence="1 2">31-25a</strain>
    </source>
</reference>
<sequence>MCGLSVFTLTFIFMPNSVLSQQYSGKMYLLITIMFRVATDSDLVALKGRSNEMNVFKPLAVTSALMICLSTQSKAEPLKTMDDVGRAIDTCWQAPSDAKGSVTLSFSFKRDGTLIGKPRPTSIAIDGDDKVRQQFIASAIDALNSCTPLTFSSGLAAGIAGQVFTMPFTAPKDSSGPMVTTQ</sequence>
<dbReference type="Proteomes" id="UP000253324">
    <property type="component" value="Unassembled WGS sequence"/>
</dbReference>
<proteinExistence type="predicted"/>
<dbReference type="EMBL" id="QPJM01000002">
    <property type="protein sequence ID" value="RCW86428.1"/>
    <property type="molecule type" value="Genomic_DNA"/>
</dbReference>
<name>A0A368Z3S2_9HYPH</name>
<organism evidence="1 2">
    <name type="scientific">Phyllobacterium bourgognense</name>
    <dbReference type="NCBI Taxonomy" id="314236"/>
    <lineage>
        <taxon>Bacteria</taxon>
        <taxon>Pseudomonadati</taxon>
        <taxon>Pseudomonadota</taxon>
        <taxon>Alphaproteobacteria</taxon>
        <taxon>Hyphomicrobiales</taxon>
        <taxon>Phyllobacteriaceae</taxon>
        <taxon>Phyllobacterium</taxon>
    </lineage>
</organism>
<protein>
    <submittedName>
        <fullName evidence="1">Uncharacterized protein</fullName>
    </submittedName>
</protein>
<gene>
    <name evidence="1" type="ORF">C7476_102408</name>
</gene>